<keyword evidence="4" id="KW-1185">Reference proteome</keyword>
<name>A0A7L5DYU8_9SPHI</name>
<accession>A0A7L5DYU8</accession>
<reference evidence="3 4" key="1">
    <citation type="submission" date="2020-04" db="EMBL/GenBank/DDBJ databases">
        <title>Genome sequencing of novel species.</title>
        <authorList>
            <person name="Heo J."/>
            <person name="Kim S.-J."/>
            <person name="Kim J.-S."/>
            <person name="Hong S.-B."/>
            <person name="Kwon S.-W."/>
        </authorList>
    </citation>
    <scope>NUCLEOTIDE SEQUENCE [LARGE SCALE GENOMIC DNA]</scope>
    <source>
        <strain evidence="3 4">F39-2</strain>
    </source>
</reference>
<proteinExistence type="predicted"/>
<evidence type="ECO:0000313" key="4">
    <source>
        <dbReference type="Proteomes" id="UP000503278"/>
    </source>
</evidence>
<dbReference type="EMBL" id="CP051682">
    <property type="protein sequence ID" value="QJD95287.1"/>
    <property type="molecule type" value="Genomic_DNA"/>
</dbReference>
<gene>
    <name evidence="3" type="primary">porV</name>
    <name evidence="3" type="ORF">HH214_05070</name>
</gene>
<dbReference type="AlphaFoldDB" id="A0A7L5DYU8"/>
<evidence type="ECO:0000256" key="1">
    <source>
        <dbReference type="SAM" id="SignalP"/>
    </source>
</evidence>
<feature type="domain" description="Type IX secretion system protein PorV" evidence="2">
    <location>
        <begin position="37"/>
        <end position="275"/>
    </location>
</feature>
<feature type="chain" id="PRO_5029486061" evidence="1">
    <location>
        <begin position="23"/>
        <end position="393"/>
    </location>
</feature>
<dbReference type="Gene3D" id="2.40.160.60">
    <property type="entry name" value="Outer membrane protein transport protein (OMPP1/FadL/TodX)"/>
    <property type="match status" value="2"/>
</dbReference>
<dbReference type="NCBIfam" id="NF033709">
    <property type="entry name" value="PorV_fam"/>
    <property type="match status" value="1"/>
</dbReference>
<protein>
    <submittedName>
        <fullName evidence="3">Type IX secretion system outer membrane channel protein PorV</fullName>
    </submittedName>
</protein>
<dbReference type="RefSeq" id="WP_169606304.1">
    <property type="nucleotide sequence ID" value="NZ_CP051682.1"/>
</dbReference>
<evidence type="ECO:0000259" key="2">
    <source>
        <dbReference type="Pfam" id="PF19572"/>
    </source>
</evidence>
<dbReference type="Proteomes" id="UP000503278">
    <property type="component" value="Chromosome"/>
</dbReference>
<evidence type="ECO:0000313" key="3">
    <source>
        <dbReference type="EMBL" id="QJD95287.1"/>
    </source>
</evidence>
<dbReference type="NCBIfam" id="NF033710">
    <property type="entry name" value="T9SS_OM_PorV"/>
    <property type="match status" value="1"/>
</dbReference>
<dbReference type="Pfam" id="PF19572">
    <property type="entry name" value="PorV"/>
    <property type="match status" value="1"/>
</dbReference>
<sequence>MRIFTCCVLGIFGLMLPGKLWAQGTVSNGGTTTNGSSTNALTTAVPFLTIGPDSRSGGMGDAGVALSPDVNATYWNPSKLAFIEGRDNLSASYSPWLRRLVSDVNLAYLSYARRLDDRNTIGLSLRYFNLGAIQLVDANQSDQGIYRPNEFSIDGSWARKFGQNFSLGLTARYIHSNLANGAFVAGQQTKAGNAFAADVSAYYRIPTRMFDKDALLAFGADISNLGTKISYTNAGQQYFLPANLRIGAANTWYLDDYNQFTLTLDLNKLLVPTPPIRDMEGNIISGKDDDRSVAAGVLQSFSDAPGGFKEELKEISYAPGIEYGYNKQFFLRAGYFYENPDKGNRQYATLGTGFKYDIYNLDLSYLAATQAHSPLANTLRFTISVNFGGQTKR</sequence>
<keyword evidence="1" id="KW-0732">Signal</keyword>
<dbReference type="InterPro" id="IPR047799">
    <property type="entry name" value="T9SS_OM_PorV"/>
</dbReference>
<dbReference type="InterPro" id="IPR045741">
    <property type="entry name" value="PorV"/>
</dbReference>
<dbReference type="KEGG" id="mrob:HH214_05070"/>
<feature type="signal peptide" evidence="1">
    <location>
        <begin position="1"/>
        <end position="22"/>
    </location>
</feature>
<organism evidence="3 4">
    <name type="scientific">Mucilaginibacter robiniae</name>
    <dbReference type="NCBI Taxonomy" id="2728022"/>
    <lineage>
        <taxon>Bacteria</taxon>
        <taxon>Pseudomonadati</taxon>
        <taxon>Bacteroidota</taxon>
        <taxon>Sphingobacteriia</taxon>
        <taxon>Sphingobacteriales</taxon>
        <taxon>Sphingobacteriaceae</taxon>
        <taxon>Mucilaginibacter</taxon>
    </lineage>
</organism>